<protein>
    <submittedName>
        <fullName evidence="2">Molybdopterin-guanine dinucleotide biosynthesis protein MobB</fullName>
    </submittedName>
</protein>
<dbReference type="InterPro" id="IPR004435">
    <property type="entry name" value="MobB_dom"/>
</dbReference>
<evidence type="ECO:0000259" key="1">
    <source>
        <dbReference type="Pfam" id="PF03205"/>
    </source>
</evidence>
<accession>A0A140E724</accession>
<dbReference type="STRING" id="1538553.JT25_022390"/>
<evidence type="ECO:0000313" key="3">
    <source>
        <dbReference type="Proteomes" id="UP000030512"/>
    </source>
</evidence>
<gene>
    <name evidence="2" type="ORF">JT25_022390</name>
</gene>
<dbReference type="GO" id="GO:0005525">
    <property type="term" value="F:GTP binding"/>
    <property type="evidence" value="ECO:0007669"/>
    <property type="project" value="InterPro"/>
</dbReference>
<dbReference type="KEGG" id="mdn:JT25_022390"/>
<dbReference type="AlphaFoldDB" id="A0A140E724"/>
<dbReference type="InterPro" id="IPR027417">
    <property type="entry name" value="P-loop_NTPase"/>
</dbReference>
<dbReference type="RefSeq" id="WP_036273381.1">
    <property type="nucleotide sequence ID" value="NZ_CP014476.1"/>
</dbReference>
<name>A0A140E724_9GAMM</name>
<dbReference type="GO" id="GO:0006777">
    <property type="term" value="P:Mo-molybdopterin cofactor biosynthetic process"/>
    <property type="evidence" value="ECO:0007669"/>
    <property type="project" value="InterPro"/>
</dbReference>
<evidence type="ECO:0000313" key="2">
    <source>
        <dbReference type="EMBL" id="AMK79198.1"/>
    </source>
</evidence>
<dbReference type="CDD" id="cd03116">
    <property type="entry name" value="MobB"/>
    <property type="match status" value="1"/>
</dbReference>
<dbReference type="InterPro" id="IPR052539">
    <property type="entry name" value="MGD_biosynthesis_adapter"/>
</dbReference>
<dbReference type="EMBL" id="CP014476">
    <property type="protein sequence ID" value="AMK79198.1"/>
    <property type="molecule type" value="Genomic_DNA"/>
</dbReference>
<dbReference type="NCBIfam" id="TIGR00176">
    <property type="entry name" value="mobB"/>
    <property type="match status" value="1"/>
</dbReference>
<reference evidence="2 3" key="1">
    <citation type="journal article" date="2015" name="Environ. Microbiol.">
        <title>Methane oxidation coupled to nitrate reduction under hypoxia by the Gammaproteobacterium Methylomonas denitrificans, sp. nov. type strain FJG1.</title>
        <authorList>
            <person name="Kits K.D."/>
            <person name="Klotz M.G."/>
            <person name="Stein L.Y."/>
        </authorList>
    </citation>
    <scope>NUCLEOTIDE SEQUENCE [LARGE SCALE GENOMIC DNA]</scope>
    <source>
        <strain evidence="2 3">FJG1</strain>
    </source>
</reference>
<dbReference type="Proteomes" id="UP000030512">
    <property type="component" value="Chromosome"/>
</dbReference>
<dbReference type="PANTHER" id="PTHR40072">
    <property type="entry name" value="MOLYBDOPTERIN-GUANINE DINUCLEOTIDE BIOSYNTHESIS ADAPTER PROTEIN-RELATED"/>
    <property type="match status" value="1"/>
</dbReference>
<dbReference type="Pfam" id="PF03205">
    <property type="entry name" value="MobB"/>
    <property type="match status" value="1"/>
</dbReference>
<dbReference type="OrthoDB" id="9804758at2"/>
<dbReference type="PANTHER" id="PTHR40072:SF1">
    <property type="entry name" value="MOLYBDOPTERIN-GUANINE DINUCLEOTIDE BIOSYNTHESIS ADAPTER PROTEIN"/>
    <property type="match status" value="1"/>
</dbReference>
<dbReference type="Gene3D" id="3.40.50.300">
    <property type="entry name" value="P-loop containing nucleotide triphosphate hydrolases"/>
    <property type="match status" value="1"/>
</dbReference>
<organism evidence="2 3">
    <name type="scientific">Methylomonas denitrificans</name>
    <dbReference type="NCBI Taxonomy" id="1538553"/>
    <lineage>
        <taxon>Bacteria</taxon>
        <taxon>Pseudomonadati</taxon>
        <taxon>Pseudomonadota</taxon>
        <taxon>Gammaproteobacteria</taxon>
        <taxon>Methylococcales</taxon>
        <taxon>Methylococcaceae</taxon>
        <taxon>Methylomonas</taxon>
    </lineage>
</organism>
<keyword evidence="3" id="KW-1185">Reference proteome</keyword>
<sequence>MFSPPVLGFAAASGTGKTSLLTKLIPVLKAHNLQIGIIKHSHHDFEIDQPGKDSFRLRKAGATPVMLVSRYRRAIISELPANADISLAEQLAVFPKAGLDLILVEGFRHESYPKIELCRPNLDKPLLYPADPSIIAIASDQPLSTPPGLPCLDLNDPQAIAEFIIEIFLKRQRD</sequence>
<proteinExistence type="predicted"/>
<feature type="domain" description="Molybdopterin-guanine dinucleotide biosynthesis protein B (MobB)" evidence="1">
    <location>
        <begin position="6"/>
        <end position="140"/>
    </location>
</feature>
<dbReference type="SUPFAM" id="SSF52540">
    <property type="entry name" value="P-loop containing nucleoside triphosphate hydrolases"/>
    <property type="match status" value="1"/>
</dbReference>